<proteinExistence type="predicted"/>
<comment type="caution">
    <text evidence="1">The sequence shown here is derived from an EMBL/GenBank/DDBJ whole genome shotgun (WGS) entry which is preliminary data.</text>
</comment>
<evidence type="ECO:0000313" key="2">
    <source>
        <dbReference type="Proteomes" id="UP001472677"/>
    </source>
</evidence>
<accession>A0ABR2DUC3</accession>
<evidence type="ECO:0000313" key="1">
    <source>
        <dbReference type="EMBL" id="KAK8546536.1"/>
    </source>
</evidence>
<gene>
    <name evidence="1" type="ORF">V6N12_027314</name>
</gene>
<sequence length="144" mass="15913">MLMESAAVFVIPPKAVSERIMVVLPAARCSIVLNPVSSGCEQIARRELRLIVAETRRRCTRMGFEQTTTQLIQREMEKSRDLIRVSGLTEIWRAIAGSSADIAMGEMGKLRKEKKTGQELGIGLGIGKKIKTGKGMRAVWVDRG</sequence>
<name>A0ABR2DUC3_9ROSI</name>
<dbReference type="EMBL" id="JBBPBM010000023">
    <property type="protein sequence ID" value="KAK8546536.1"/>
    <property type="molecule type" value="Genomic_DNA"/>
</dbReference>
<dbReference type="Proteomes" id="UP001472677">
    <property type="component" value="Unassembled WGS sequence"/>
</dbReference>
<protein>
    <submittedName>
        <fullName evidence="1">Uncharacterized protein</fullName>
    </submittedName>
</protein>
<organism evidence="1 2">
    <name type="scientific">Hibiscus sabdariffa</name>
    <name type="common">roselle</name>
    <dbReference type="NCBI Taxonomy" id="183260"/>
    <lineage>
        <taxon>Eukaryota</taxon>
        <taxon>Viridiplantae</taxon>
        <taxon>Streptophyta</taxon>
        <taxon>Embryophyta</taxon>
        <taxon>Tracheophyta</taxon>
        <taxon>Spermatophyta</taxon>
        <taxon>Magnoliopsida</taxon>
        <taxon>eudicotyledons</taxon>
        <taxon>Gunneridae</taxon>
        <taxon>Pentapetalae</taxon>
        <taxon>rosids</taxon>
        <taxon>malvids</taxon>
        <taxon>Malvales</taxon>
        <taxon>Malvaceae</taxon>
        <taxon>Malvoideae</taxon>
        <taxon>Hibiscus</taxon>
    </lineage>
</organism>
<reference evidence="1 2" key="1">
    <citation type="journal article" date="2024" name="G3 (Bethesda)">
        <title>Genome assembly of Hibiscus sabdariffa L. provides insights into metabolisms of medicinal natural products.</title>
        <authorList>
            <person name="Kim T."/>
        </authorList>
    </citation>
    <scope>NUCLEOTIDE SEQUENCE [LARGE SCALE GENOMIC DNA]</scope>
    <source>
        <strain evidence="1">TK-2024</strain>
        <tissue evidence="1">Old leaves</tissue>
    </source>
</reference>
<keyword evidence="2" id="KW-1185">Reference proteome</keyword>